<evidence type="ECO:0000256" key="5">
    <source>
        <dbReference type="ARBA" id="ARBA00023242"/>
    </source>
</evidence>
<protein>
    <recommendedName>
        <fullName evidence="6">Xylanolytic transcriptional activator regulatory domain-containing protein</fullName>
    </recommendedName>
</protein>
<keyword evidence="5" id="KW-0539">Nucleus</keyword>
<dbReference type="InterPro" id="IPR050815">
    <property type="entry name" value="TF_fung"/>
</dbReference>
<keyword evidence="8" id="KW-1185">Reference proteome</keyword>
<gene>
    <name evidence="7" type="ORF">IFR04_005286</name>
</gene>
<dbReference type="Pfam" id="PF04082">
    <property type="entry name" value="Fungal_trans"/>
    <property type="match status" value="1"/>
</dbReference>
<keyword evidence="2" id="KW-0479">Metal-binding</keyword>
<organism evidence="7 8">
    <name type="scientific">Cadophora malorum</name>
    <dbReference type="NCBI Taxonomy" id="108018"/>
    <lineage>
        <taxon>Eukaryota</taxon>
        <taxon>Fungi</taxon>
        <taxon>Dikarya</taxon>
        <taxon>Ascomycota</taxon>
        <taxon>Pezizomycotina</taxon>
        <taxon>Leotiomycetes</taxon>
        <taxon>Helotiales</taxon>
        <taxon>Ploettnerulaceae</taxon>
        <taxon>Cadophora</taxon>
    </lineage>
</organism>
<dbReference type="GO" id="GO:0003677">
    <property type="term" value="F:DNA binding"/>
    <property type="evidence" value="ECO:0007669"/>
    <property type="project" value="InterPro"/>
</dbReference>
<dbReference type="AlphaFoldDB" id="A0A8H7WBK4"/>
<dbReference type="GO" id="GO:0000981">
    <property type="term" value="F:DNA-binding transcription factor activity, RNA polymerase II-specific"/>
    <property type="evidence" value="ECO:0007669"/>
    <property type="project" value="InterPro"/>
</dbReference>
<dbReference type="GO" id="GO:0008270">
    <property type="term" value="F:zinc ion binding"/>
    <property type="evidence" value="ECO:0007669"/>
    <property type="project" value="InterPro"/>
</dbReference>
<evidence type="ECO:0000313" key="8">
    <source>
        <dbReference type="Proteomes" id="UP000664132"/>
    </source>
</evidence>
<keyword evidence="4" id="KW-0804">Transcription</keyword>
<comment type="caution">
    <text evidence="7">The sequence shown here is derived from an EMBL/GenBank/DDBJ whole genome shotgun (WGS) entry which is preliminary data.</text>
</comment>
<evidence type="ECO:0000256" key="2">
    <source>
        <dbReference type="ARBA" id="ARBA00022723"/>
    </source>
</evidence>
<dbReference type="GO" id="GO:0005634">
    <property type="term" value="C:nucleus"/>
    <property type="evidence" value="ECO:0007669"/>
    <property type="project" value="UniProtKB-SubCell"/>
</dbReference>
<evidence type="ECO:0000256" key="3">
    <source>
        <dbReference type="ARBA" id="ARBA00023015"/>
    </source>
</evidence>
<proteinExistence type="predicted"/>
<reference evidence="7" key="1">
    <citation type="submission" date="2021-02" db="EMBL/GenBank/DDBJ databases">
        <title>Genome sequence Cadophora malorum strain M34.</title>
        <authorList>
            <person name="Stefanovic E."/>
            <person name="Vu D."/>
            <person name="Scully C."/>
            <person name="Dijksterhuis J."/>
            <person name="Roader J."/>
            <person name="Houbraken J."/>
        </authorList>
    </citation>
    <scope>NUCLEOTIDE SEQUENCE</scope>
    <source>
        <strain evidence="7">M34</strain>
    </source>
</reference>
<dbReference type="Proteomes" id="UP000664132">
    <property type="component" value="Unassembled WGS sequence"/>
</dbReference>
<dbReference type="PANTHER" id="PTHR47338:SF10">
    <property type="entry name" value="TRANSCRIPTION FACTOR DOMAIN-CONTAINING PROTEIN-RELATED"/>
    <property type="match status" value="1"/>
</dbReference>
<dbReference type="SMART" id="SM00906">
    <property type="entry name" value="Fungal_trans"/>
    <property type="match status" value="1"/>
</dbReference>
<name>A0A8H7WBK4_9HELO</name>
<dbReference type="GO" id="GO:0006351">
    <property type="term" value="P:DNA-templated transcription"/>
    <property type="evidence" value="ECO:0007669"/>
    <property type="project" value="InterPro"/>
</dbReference>
<evidence type="ECO:0000256" key="1">
    <source>
        <dbReference type="ARBA" id="ARBA00004123"/>
    </source>
</evidence>
<dbReference type="OrthoDB" id="3862662at2759"/>
<evidence type="ECO:0000313" key="7">
    <source>
        <dbReference type="EMBL" id="KAG4421559.1"/>
    </source>
</evidence>
<comment type="subcellular location">
    <subcellularLocation>
        <location evidence="1">Nucleus</location>
    </subcellularLocation>
</comment>
<sequence length="514" mass="57732">MTSFSLFHRPSFDIKLAKISSQVQLQALVASMFSFSSRFVQRLRPGSSKIPSSEHFYDLASRLTETAMNECSDEPFPLHLLQALIQITFQQLTEGVRGRAWRSIGTCVRIAYELQLHLVDKVSPNNRIHPNLSPDEEKRRAWWVIWEFDVFASTIRRLPTAIDWNENETWLPIDDNIWFANSCVRSCKLDPDPATAWKRLQQSGNTSSKAWFVVINALMRCAHLLSYPQAYSAASTAEAGEVPSGLDILANSLYCLTAALPSNLICKGEFLRFAPDSLQTDSAKHGIHIMTQLSRFMINHYQVFDSTSRQLGERSASSSTDSSALTPADQAAWNHYLTAASSIVSLIRNCSPSHIQHANPFLASTIWLAAAAQIVSKSFDDKLVDPRLADSNLDVLQMNLSAFVDFWGVSDTLRVKLGTLESKLKAFADGESMERVSNSQPPRPARAEEMAVQCPQSQPQIMQPTNWMNENEGYVQNMWAEPRFDLVNPSMVPDMNLNLWGWGMDELMNYGGIE</sequence>
<accession>A0A8H7WBK4</accession>
<feature type="domain" description="Xylanolytic transcriptional activator regulatory" evidence="6">
    <location>
        <begin position="100"/>
        <end position="178"/>
    </location>
</feature>
<dbReference type="PANTHER" id="PTHR47338">
    <property type="entry name" value="ZN(II)2CYS6 TRANSCRIPTION FACTOR (EUROFUNG)-RELATED"/>
    <property type="match status" value="1"/>
</dbReference>
<evidence type="ECO:0000256" key="4">
    <source>
        <dbReference type="ARBA" id="ARBA00023163"/>
    </source>
</evidence>
<keyword evidence="3" id="KW-0805">Transcription regulation</keyword>
<dbReference type="InterPro" id="IPR007219">
    <property type="entry name" value="XnlR_reg_dom"/>
</dbReference>
<evidence type="ECO:0000259" key="6">
    <source>
        <dbReference type="SMART" id="SM00906"/>
    </source>
</evidence>
<dbReference type="EMBL" id="JAFJYH010000063">
    <property type="protein sequence ID" value="KAG4421559.1"/>
    <property type="molecule type" value="Genomic_DNA"/>
</dbReference>
<dbReference type="CDD" id="cd12148">
    <property type="entry name" value="fungal_TF_MHR"/>
    <property type="match status" value="1"/>
</dbReference>